<comment type="caution">
    <text evidence="1">The sequence shown here is derived from an EMBL/GenBank/DDBJ whole genome shotgun (WGS) entry which is preliminary data.</text>
</comment>
<dbReference type="InterPro" id="IPR036291">
    <property type="entry name" value="NAD(P)-bd_dom_sf"/>
</dbReference>
<dbReference type="Proteomes" id="UP000076552">
    <property type="component" value="Unassembled WGS sequence"/>
</dbReference>
<dbReference type="AlphaFoldDB" id="A0A161VDE1"/>
<dbReference type="Gene3D" id="3.40.50.720">
    <property type="entry name" value="NAD(P)-binding Rossmann-like Domain"/>
    <property type="match status" value="1"/>
</dbReference>
<dbReference type="OrthoDB" id="809632at2759"/>
<dbReference type="InterPro" id="IPR011032">
    <property type="entry name" value="GroES-like_sf"/>
</dbReference>
<proteinExistence type="predicted"/>
<evidence type="ECO:0000313" key="2">
    <source>
        <dbReference type="Proteomes" id="UP000076552"/>
    </source>
</evidence>
<accession>A0A161VDE1</accession>
<keyword evidence="2" id="KW-1185">Reference proteome</keyword>
<organism evidence="1 2">
    <name type="scientific">Colletotrichum tofieldiae</name>
    <dbReference type="NCBI Taxonomy" id="708197"/>
    <lineage>
        <taxon>Eukaryota</taxon>
        <taxon>Fungi</taxon>
        <taxon>Dikarya</taxon>
        <taxon>Ascomycota</taxon>
        <taxon>Pezizomycotina</taxon>
        <taxon>Sordariomycetes</taxon>
        <taxon>Hypocreomycetidae</taxon>
        <taxon>Glomerellales</taxon>
        <taxon>Glomerellaceae</taxon>
        <taxon>Colletotrichum</taxon>
        <taxon>Colletotrichum spaethianum species complex</taxon>
    </lineage>
</organism>
<dbReference type="Gene3D" id="3.90.180.10">
    <property type="entry name" value="Medium-chain alcohol dehydrogenases, catalytic domain"/>
    <property type="match status" value="1"/>
</dbReference>
<name>A0A161VDE1_9PEZI</name>
<dbReference type="SUPFAM" id="SSF50129">
    <property type="entry name" value="GroES-like"/>
    <property type="match status" value="1"/>
</dbReference>
<dbReference type="InterPro" id="IPR051397">
    <property type="entry name" value="Zn-ADH-like_protein"/>
</dbReference>
<dbReference type="STRING" id="708197.A0A161VDE1"/>
<dbReference type="SUPFAM" id="SSF51735">
    <property type="entry name" value="NAD(P)-binding Rossmann-fold domains"/>
    <property type="match status" value="1"/>
</dbReference>
<evidence type="ECO:0000313" key="1">
    <source>
        <dbReference type="EMBL" id="KZL63445.1"/>
    </source>
</evidence>
<dbReference type="GO" id="GO:0016491">
    <property type="term" value="F:oxidoreductase activity"/>
    <property type="evidence" value="ECO:0007669"/>
    <property type="project" value="TreeGrafter"/>
</dbReference>
<gene>
    <name evidence="1" type="ORF">CT0861_07531</name>
</gene>
<reference evidence="1 2" key="1">
    <citation type="submission" date="2015-06" db="EMBL/GenBank/DDBJ databases">
        <title>Survival trade-offs in plant roots during colonization by closely related pathogenic and mutualistic fungi.</title>
        <authorList>
            <person name="Hacquard S."/>
            <person name="Kracher B."/>
            <person name="Hiruma K."/>
            <person name="Weinman A."/>
            <person name="Muench P."/>
            <person name="Garrido Oter R."/>
            <person name="Ver Loren van Themaat E."/>
            <person name="Dallerey J.-F."/>
            <person name="Damm U."/>
            <person name="Henrissat B."/>
            <person name="Lespinet O."/>
            <person name="Thon M."/>
            <person name="Kemen E."/>
            <person name="McHardy A.C."/>
            <person name="Schulze-Lefert P."/>
            <person name="O'Connell R.J."/>
        </authorList>
    </citation>
    <scope>NUCLEOTIDE SEQUENCE [LARGE SCALE GENOMIC DNA]</scope>
    <source>
        <strain evidence="1 2">0861</strain>
    </source>
</reference>
<dbReference type="EMBL" id="LFIV01000378">
    <property type="protein sequence ID" value="KZL63445.1"/>
    <property type="molecule type" value="Genomic_DNA"/>
</dbReference>
<dbReference type="PANTHER" id="PTHR43677">
    <property type="entry name" value="SHORT-CHAIN DEHYDROGENASE/REDUCTASE"/>
    <property type="match status" value="1"/>
</dbReference>
<dbReference type="PANTHER" id="PTHR43677:SF11">
    <property type="entry name" value="ZINC-CONTAINING ALCOHOL DEHYDROGENASE"/>
    <property type="match status" value="1"/>
</dbReference>
<protein>
    <submittedName>
        <fullName evidence="1">Quinone oxidoreductase</fullName>
    </submittedName>
</protein>
<sequence length="313" mass="33824">MHAALINAWGSPPIYTIISDLPPPSSTQICLRVLAVGVHRLVLSRASGKHYTSKTLPHLPGVDGVGEDPTTRQRYYFSAFDTGSFAEFVNIERSFVSPLPKDADCVTVAAFMNPVMSSWMGLSARARLPEKAGFSIAILGVTSASGRAAIDVARAKGAGRVVGIARNAAAMAEMSLDERVVLGATGETDWSKLGEVDFVLDYVYGKPVVELLKALPKSEKEVQYVHVGSVSGDMEITLHGSILRGKRVAIRGAGPGSWTMEEFAKELKGMVNVTASLKEQKDVKVIEMKDVEKEWTEIGLGKKRVVFVNSEFL</sequence>